<dbReference type="Gene3D" id="3.40.50.11840">
    <property type="entry name" value="Diphthamide synthesis DPH1/DPH2 domain 1"/>
    <property type="match status" value="2"/>
</dbReference>
<sequence>MTQQSAPPILSTPQESTLFEDPTPISSTPRKKHTKEEIRTIYEIERTAREIIKGGWRRVALQFPDGMLGDAPGVFEGLEGEIGRLEKEGEIESGGVEGEGEGEEGELEEREVEINGEGKVEKAERGSREKIRLAILADTSYGSCCVDEIAAEHTNAEVVIHYGRACLSPTARLPVLYVYTTMPLEISEVLTAFERNFEKEAEAGNGEKVIVMADLTYHSHVALLLDSLREEGWKNIRGTEVVHDPLAPIPNRKISWESEEGVGDENLKDWKIWHISQPPTSLLLTLSSRIKELLIYPTNETSSTHNDLTIRPQTSRLLSRRYALLTQLSTTPIIGIIINTLSLSSLLPSLSLLKSLIQNAGKKSYTFCVGKVNSAKMANFSEVGGWVVLGCWESSLLEGNEFYAPVVTPFELGIALMGDEERVWSGEWRGDFSILKEQEEKREIELKRTERDGGQPEILAQDDENGEIDEEEESEPPVYDFRTGRYVSNSRPMKASRSISTNALSTDIPTHNPEGDRTALGDQVLARRAKLDVATINGTASPGAEFLRSQRTWTGLGSDFERVDGDESGNRDGEGGLIEEGRRGVARGYVVGEGAVRT</sequence>
<dbReference type="GO" id="GO:0017183">
    <property type="term" value="P:protein histidyl modification to diphthamide"/>
    <property type="evidence" value="ECO:0007669"/>
    <property type="project" value="InterPro"/>
</dbReference>
<keyword evidence="4 7" id="KW-0479">Metal-binding</keyword>
<feature type="compositionally biased region" description="Basic and acidic residues" evidence="8">
    <location>
        <begin position="445"/>
        <end position="454"/>
    </location>
</feature>
<evidence type="ECO:0000256" key="1">
    <source>
        <dbReference type="ARBA" id="ARBA00001966"/>
    </source>
</evidence>
<dbReference type="SFLD" id="SFLDS00032">
    <property type="entry name" value="Radical_SAM_3-amino-3-carboxyp"/>
    <property type="match status" value="1"/>
</dbReference>
<dbReference type="Pfam" id="PF01866">
    <property type="entry name" value="Diphthamide_syn"/>
    <property type="match status" value="1"/>
</dbReference>
<feature type="region of interest" description="Disordered" evidence="8">
    <location>
        <begin position="492"/>
        <end position="518"/>
    </location>
</feature>
<protein>
    <recommendedName>
        <fullName evidence="7">2-(3-amino-3-carboxypropyl)histidine synthase subunit 2</fullName>
    </recommendedName>
</protein>
<organism evidence="9 10">
    <name type="scientific">Hymenoscyphus fraxineus</name>
    <dbReference type="NCBI Taxonomy" id="746836"/>
    <lineage>
        <taxon>Eukaryota</taxon>
        <taxon>Fungi</taxon>
        <taxon>Dikarya</taxon>
        <taxon>Ascomycota</taxon>
        <taxon>Pezizomycotina</taxon>
        <taxon>Leotiomycetes</taxon>
        <taxon>Helotiales</taxon>
        <taxon>Helotiaceae</taxon>
        <taxon>Hymenoscyphus</taxon>
    </lineage>
</organism>
<keyword evidence="10" id="KW-1185">Reference proteome</keyword>
<dbReference type="InterPro" id="IPR042263">
    <property type="entry name" value="DPH1/DPH2_1"/>
</dbReference>
<dbReference type="InterPro" id="IPR042265">
    <property type="entry name" value="DPH1/DPH2_3"/>
</dbReference>
<feature type="region of interest" description="Disordered" evidence="8">
    <location>
        <begin position="1"/>
        <end position="35"/>
    </location>
</feature>
<evidence type="ECO:0000256" key="2">
    <source>
        <dbReference type="ARBA" id="ARBA00005156"/>
    </source>
</evidence>
<dbReference type="NCBIfam" id="TIGR00272">
    <property type="entry name" value="DPH2"/>
    <property type="match status" value="1"/>
</dbReference>
<accession>A0A9N9L460</accession>
<evidence type="ECO:0000256" key="5">
    <source>
        <dbReference type="ARBA" id="ARBA00023004"/>
    </source>
</evidence>
<comment type="function">
    <text evidence="7">Required for the first step of diphthamide biosynthesis, a post-translational modification of histidine which occurs in elongation factor 2. DPH1 and DPH2 transfer a 3-amino-3-carboxypropyl (ACP) group from S-adenosyl-L-methionine (SAM) to a histidine residue, the reaction is assisted by a reduction system comprising DPH3 and a NADH-dependent reductase. Facilitates the reduction of the catalytic iron-sulfur cluster found in the DPH1 subunit.</text>
</comment>
<evidence type="ECO:0000313" key="9">
    <source>
        <dbReference type="EMBL" id="CAG8956697.1"/>
    </source>
</evidence>
<comment type="pathway">
    <text evidence="2 7">Protein modification; peptidyl-diphthamide biosynthesis.</text>
</comment>
<dbReference type="GO" id="GO:0051536">
    <property type="term" value="F:iron-sulfur cluster binding"/>
    <property type="evidence" value="ECO:0007669"/>
    <property type="project" value="UniProtKB-KW"/>
</dbReference>
<comment type="subcellular location">
    <subcellularLocation>
        <location evidence="7">Cytoplasm</location>
    </subcellularLocation>
</comment>
<keyword evidence="7" id="KW-0963">Cytoplasm</keyword>
<dbReference type="EMBL" id="CAJVRL010000072">
    <property type="protein sequence ID" value="CAG8956697.1"/>
    <property type="molecule type" value="Genomic_DNA"/>
</dbReference>
<name>A0A9N9L460_9HELO</name>
<dbReference type="SFLD" id="SFLDG01121">
    <property type="entry name" value="Diphthamide_biosynthesis"/>
    <property type="match status" value="1"/>
</dbReference>
<keyword evidence="6 7" id="KW-0411">Iron-sulfur</keyword>
<feature type="compositionally biased region" description="Polar residues" evidence="8">
    <location>
        <begin position="492"/>
        <end position="509"/>
    </location>
</feature>
<evidence type="ECO:0000256" key="4">
    <source>
        <dbReference type="ARBA" id="ARBA00022723"/>
    </source>
</evidence>
<comment type="similarity">
    <text evidence="3 7">Belongs to the DPH1/DPH2 family. DPH2 subfamily.</text>
</comment>
<evidence type="ECO:0000256" key="7">
    <source>
        <dbReference type="RuleBase" id="RU364133"/>
    </source>
</evidence>
<dbReference type="NCBIfam" id="TIGR00322">
    <property type="entry name" value="diphth2_R"/>
    <property type="match status" value="1"/>
</dbReference>
<feature type="region of interest" description="Disordered" evidence="8">
    <location>
        <begin position="557"/>
        <end position="578"/>
    </location>
</feature>
<feature type="compositionally biased region" description="Basic and acidic residues" evidence="8">
    <location>
        <begin position="559"/>
        <end position="578"/>
    </location>
</feature>
<dbReference type="GO" id="GO:0046872">
    <property type="term" value="F:metal ion binding"/>
    <property type="evidence" value="ECO:0007669"/>
    <property type="project" value="UniProtKB-KW"/>
</dbReference>
<evidence type="ECO:0000313" key="10">
    <source>
        <dbReference type="Proteomes" id="UP000696280"/>
    </source>
</evidence>
<evidence type="ECO:0000256" key="3">
    <source>
        <dbReference type="ARBA" id="ARBA00006179"/>
    </source>
</evidence>
<feature type="compositionally biased region" description="Polar residues" evidence="8">
    <location>
        <begin position="1"/>
        <end position="17"/>
    </location>
</feature>
<reference evidence="9" key="1">
    <citation type="submission" date="2021-07" db="EMBL/GenBank/DDBJ databases">
        <authorList>
            <person name="Durling M."/>
        </authorList>
    </citation>
    <scope>NUCLEOTIDE SEQUENCE</scope>
</reference>
<dbReference type="GO" id="GO:0090560">
    <property type="term" value="F:2-(3-amino-3-carboxypropyl)histidine synthase activity"/>
    <property type="evidence" value="ECO:0007669"/>
    <property type="project" value="InterPro"/>
</dbReference>
<dbReference type="InterPro" id="IPR010014">
    <property type="entry name" value="DHP2"/>
</dbReference>
<dbReference type="AlphaFoldDB" id="A0A9N9L460"/>
<comment type="cofactor">
    <cofactor evidence="1">
        <name>[4Fe-4S] cluster</name>
        <dbReference type="ChEBI" id="CHEBI:49883"/>
    </cofactor>
</comment>
<dbReference type="PANTHER" id="PTHR10762">
    <property type="entry name" value="DIPHTHAMIDE BIOSYNTHESIS PROTEIN"/>
    <property type="match status" value="1"/>
</dbReference>
<evidence type="ECO:0000256" key="6">
    <source>
        <dbReference type="ARBA" id="ARBA00023014"/>
    </source>
</evidence>
<keyword evidence="5 7" id="KW-0408">Iron</keyword>
<feature type="region of interest" description="Disordered" evidence="8">
    <location>
        <begin position="445"/>
        <end position="476"/>
    </location>
</feature>
<dbReference type="PANTHER" id="PTHR10762:SF2">
    <property type="entry name" value="2-(3-AMINO-3-CARBOXYPROPYL)HISTIDINE SYNTHASE SUBUNIT 2"/>
    <property type="match status" value="1"/>
</dbReference>
<proteinExistence type="inferred from homology"/>
<dbReference type="FunFam" id="3.40.50.11860:FF:000001">
    <property type="entry name" value="2-(3-amino-3-carboxypropyl)histidine synthase subunit 2"/>
    <property type="match status" value="1"/>
</dbReference>
<comment type="caution">
    <text evidence="9">The sequence shown here is derived from an EMBL/GenBank/DDBJ whole genome shotgun (WGS) entry which is preliminary data.</text>
</comment>
<dbReference type="Proteomes" id="UP000696280">
    <property type="component" value="Unassembled WGS sequence"/>
</dbReference>
<dbReference type="InterPro" id="IPR016435">
    <property type="entry name" value="DPH1/DPH2"/>
</dbReference>
<gene>
    <name evidence="9" type="ORF">HYFRA_00012241</name>
</gene>
<dbReference type="OrthoDB" id="449241at2759"/>
<evidence type="ECO:0000256" key="8">
    <source>
        <dbReference type="SAM" id="MobiDB-lite"/>
    </source>
</evidence>
<feature type="compositionally biased region" description="Acidic residues" evidence="8">
    <location>
        <begin position="460"/>
        <end position="475"/>
    </location>
</feature>
<dbReference type="SFLD" id="SFLDF00408">
    <property type="entry name" value="Diphthamide_biosynthesis_famil"/>
    <property type="match status" value="1"/>
</dbReference>
<dbReference type="GO" id="GO:0005737">
    <property type="term" value="C:cytoplasm"/>
    <property type="evidence" value="ECO:0007669"/>
    <property type="project" value="UniProtKB-SubCell"/>
</dbReference>
<dbReference type="Gene3D" id="3.40.50.11860">
    <property type="entry name" value="Diphthamide synthesis DPH1/DPH2 domain 3"/>
    <property type="match status" value="1"/>
</dbReference>